<comment type="caution">
    <text evidence="2">The sequence shown here is derived from an EMBL/GenBank/DDBJ whole genome shotgun (WGS) entry which is preliminary data.</text>
</comment>
<proteinExistence type="predicted"/>
<dbReference type="Proteomes" id="UP000266723">
    <property type="component" value="Unassembled WGS sequence"/>
</dbReference>
<keyword evidence="3" id="KW-1185">Reference proteome</keyword>
<evidence type="ECO:0000256" key="1">
    <source>
        <dbReference type="SAM" id="MobiDB-lite"/>
    </source>
</evidence>
<feature type="region of interest" description="Disordered" evidence="1">
    <location>
        <begin position="23"/>
        <end position="56"/>
    </location>
</feature>
<accession>A0ABQ7D5Q8</accession>
<evidence type="ECO:0000313" key="2">
    <source>
        <dbReference type="EMBL" id="KAF3567591.1"/>
    </source>
</evidence>
<reference evidence="2 3" key="1">
    <citation type="journal article" date="2020" name="BMC Genomics">
        <title>Intraspecific diversification of the crop wild relative Brassica cretica Lam. using demographic model selection.</title>
        <authorList>
            <person name="Kioukis A."/>
            <person name="Michalopoulou V.A."/>
            <person name="Briers L."/>
            <person name="Pirintsos S."/>
            <person name="Studholme D.J."/>
            <person name="Pavlidis P."/>
            <person name="Sarris P.F."/>
        </authorList>
    </citation>
    <scope>NUCLEOTIDE SEQUENCE [LARGE SCALE GENOMIC DNA]</scope>
    <source>
        <strain evidence="3">cv. PFS-1207/04</strain>
    </source>
</reference>
<name>A0ABQ7D5Q8_BRACR</name>
<dbReference type="EMBL" id="QGKV02000759">
    <property type="protein sequence ID" value="KAF3567591.1"/>
    <property type="molecule type" value="Genomic_DNA"/>
</dbReference>
<evidence type="ECO:0000313" key="3">
    <source>
        <dbReference type="Proteomes" id="UP000266723"/>
    </source>
</evidence>
<gene>
    <name evidence="2" type="ORF">DY000_02011245</name>
</gene>
<feature type="compositionally biased region" description="Basic and acidic residues" evidence="1">
    <location>
        <begin position="24"/>
        <end position="47"/>
    </location>
</feature>
<protein>
    <submittedName>
        <fullName evidence="2">Uncharacterized protein</fullName>
    </submittedName>
</protein>
<organism evidence="2 3">
    <name type="scientific">Brassica cretica</name>
    <name type="common">Mustard</name>
    <dbReference type="NCBI Taxonomy" id="69181"/>
    <lineage>
        <taxon>Eukaryota</taxon>
        <taxon>Viridiplantae</taxon>
        <taxon>Streptophyta</taxon>
        <taxon>Embryophyta</taxon>
        <taxon>Tracheophyta</taxon>
        <taxon>Spermatophyta</taxon>
        <taxon>Magnoliopsida</taxon>
        <taxon>eudicotyledons</taxon>
        <taxon>Gunneridae</taxon>
        <taxon>Pentapetalae</taxon>
        <taxon>rosids</taxon>
        <taxon>malvids</taxon>
        <taxon>Brassicales</taxon>
        <taxon>Brassicaceae</taxon>
        <taxon>Brassiceae</taxon>
        <taxon>Brassica</taxon>
    </lineage>
</organism>
<sequence length="78" mass="8424">MNGLVNARKANASAIKAELNTTRSIKEEQKTGLNTRDDSPLVKREDAGVSLSTSRSSLTPTIFTEEIISNNSESDNEA</sequence>